<comment type="caution">
    <text evidence="2">The sequence shown here is derived from an EMBL/GenBank/DDBJ whole genome shotgun (WGS) entry which is preliminary data.</text>
</comment>
<keyword evidence="1" id="KW-0472">Membrane</keyword>
<dbReference type="EMBL" id="JANEYG010000003">
    <property type="protein sequence ID" value="KAJ8924032.1"/>
    <property type="molecule type" value="Genomic_DNA"/>
</dbReference>
<dbReference type="PANTHER" id="PTHR21261:SF17">
    <property type="entry name" value="BEAT VI"/>
    <property type="match status" value="1"/>
</dbReference>
<evidence type="ECO:0000313" key="3">
    <source>
        <dbReference type="Proteomes" id="UP001159042"/>
    </source>
</evidence>
<organism evidence="2 3">
    <name type="scientific">Exocentrus adspersus</name>
    <dbReference type="NCBI Taxonomy" id="1586481"/>
    <lineage>
        <taxon>Eukaryota</taxon>
        <taxon>Metazoa</taxon>
        <taxon>Ecdysozoa</taxon>
        <taxon>Arthropoda</taxon>
        <taxon>Hexapoda</taxon>
        <taxon>Insecta</taxon>
        <taxon>Pterygota</taxon>
        <taxon>Neoptera</taxon>
        <taxon>Endopterygota</taxon>
        <taxon>Coleoptera</taxon>
        <taxon>Polyphaga</taxon>
        <taxon>Cucujiformia</taxon>
        <taxon>Chrysomeloidea</taxon>
        <taxon>Cerambycidae</taxon>
        <taxon>Lamiinae</taxon>
        <taxon>Acanthocinini</taxon>
        <taxon>Exocentrus</taxon>
    </lineage>
</organism>
<protein>
    <recommendedName>
        <fullName evidence="4">Ig-like domain-containing protein</fullName>
    </recommendedName>
</protein>
<proteinExistence type="predicted"/>
<accession>A0AAV8WBM9</accession>
<dbReference type="PANTHER" id="PTHR21261">
    <property type="entry name" value="BEAT PROTEIN"/>
    <property type="match status" value="1"/>
</dbReference>
<sequence length="125" mass="14717">MRQVLKLYYAGFFLSYVIVISCPKHGFSLWEDLDIFKSNRWEIQGVRALRDMHIKVPEAVRVGQSVTLACDYDLESVALYSIKWYRYDEEFYRYVPKEAPPSIVFPMPHLKIDWEKGFIATVTVS</sequence>
<reference evidence="2 3" key="1">
    <citation type="journal article" date="2023" name="Insect Mol. Biol.">
        <title>Genome sequencing provides insights into the evolution of gene families encoding plant cell wall-degrading enzymes in longhorned beetles.</title>
        <authorList>
            <person name="Shin N.R."/>
            <person name="Okamura Y."/>
            <person name="Kirsch R."/>
            <person name="Pauchet Y."/>
        </authorList>
    </citation>
    <scope>NUCLEOTIDE SEQUENCE [LARGE SCALE GENOMIC DNA]</scope>
    <source>
        <strain evidence="2">EAD_L_NR</strain>
    </source>
</reference>
<evidence type="ECO:0008006" key="4">
    <source>
        <dbReference type="Google" id="ProtNLM"/>
    </source>
</evidence>
<dbReference type="Proteomes" id="UP001159042">
    <property type="component" value="Unassembled WGS sequence"/>
</dbReference>
<keyword evidence="3" id="KW-1185">Reference proteome</keyword>
<feature type="transmembrane region" description="Helical" evidence="1">
    <location>
        <begin position="7"/>
        <end position="30"/>
    </location>
</feature>
<evidence type="ECO:0000313" key="2">
    <source>
        <dbReference type="EMBL" id="KAJ8924032.1"/>
    </source>
</evidence>
<dbReference type="AlphaFoldDB" id="A0AAV8WBM9"/>
<name>A0AAV8WBM9_9CUCU</name>
<dbReference type="PROSITE" id="PS51257">
    <property type="entry name" value="PROKAR_LIPOPROTEIN"/>
    <property type="match status" value="1"/>
</dbReference>
<gene>
    <name evidence="2" type="ORF">NQ315_006809</name>
</gene>
<evidence type="ECO:0000256" key="1">
    <source>
        <dbReference type="SAM" id="Phobius"/>
    </source>
</evidence>
<keyword evidence="1" id="KW-0812">Transmembrane</keyword>
<keyword evidence="1" id="KW-1133">Transmembrane helix</keyword>